<evidence type="ECO:0000313" key="1">
    <source>
        <dbReference type="EMBL" id="QPH51624.1"/>
    </source>
</evidence>
<evidence type="ECO:0000313" key="2">
    <source>
        <dbReference type="Proteomes" id="UP000594430"/>
    </source>
</evidence>
<protein>
    <submittedName>
        <fullName evidence="1">Uncharacterized protein</fullName>
    </submittedName>
</protein>
<dbReference type="Proteomes" id="UP000594430">
    <property type="component" value="Plasmid pVIM-24-ZDHY414"/>
</dbReference>
<proteinExistence type="predicted"/>
<dbReference type="RefSeq" id="WP_196110765.1">
    <property type="nucleotide sequence ID" value="NZ_CP064945.1"/>
</dbReference>
<sequence length="121" mass="12968">MARVTFTSLEADVLRHRLDFLAALDAEDLQEIFPAHDSPCDLAQAAELASAQLYDGRLEVTIAHPDTLLVLVDAVEGATIHELAGEAAESGKISRQKQQAYRQALVSATAKIEQARTAGGL</sequence>
<name>A0A7S9LM54_9PSED</name>
<organism evidence="1 2">
    <name type="scientific">Pseudomonas fulva</name>
    <dbReference type="NCBI Taxonomy" id="47880"/>
    <lineage>
        <taxon>Bacteria</taxon>
        <taxon>Pseudomonadati</taxon>
        <taxon>Pseudomonadota</taxon>
        <taxon>Gammaproteobacteria</taxon>
        <taxon>Pseudomonadales</taxon>
        <taxon>Pseudomonadaceae</taxon>
        <taxon>Pseudomonas</taxon>
    </lineage>
</organism>
<dbReference type="AlphaFoldDB" id="A0A7S9LM54"/>
<geneLocation type="plasmid" evidence="1 2">
    <name>pVIM-24-ZDHY414</name>
</geneLocation>
<dbReference type="EMBL" id="CP064948">
    <property type="protein sequence ID" value="QPH51624.1"/>
    <property type="molecule type" value="Genomic_DNA"/>
</dbReference>
<keyword evidence="1" id="KW-0614">Plasmid</keyword>
<gene>
    <name evidence="1" type="ORF">IZU98_25460</name>
</gene>
<reference evidence="1 2" key="1">
    <citation type="submission" date="2020-11" db="EMBL/GenBank/DDBJ databases">
        <title>Pseudomonas fulva producing VIM-24.</title>
        <authorList>
            <person name="Liu S."/>
        </authorList>
    </citation>
    <scope>NUCLEOTIDE SEQUENCE [LARGE SCALE GENOMIC DNA]</scope>
    <source>
        <strain evidence="1 2">ZDHY414</strain>
        <plasmid evidence="1 2">pVIM-24-ZDHY414</plasmid>
    </source>
</reference>
<accession>A0A7S9LM54</accession>